<accession>A0ABS8C1H4</accession>
<evidence type="ECO:0000313" key="2">
    <source>
        <dbReference type="Proteomes" id="UP000633814"/>
    </source>
</evidence>
<protein>
    <submittedName>
        <fullName evidence="1">Uncharacterized protein</fullName>
    </submittedName>
</protein>
<sequence>MSGLMLSGNIFIDRLSDTGESTGLIGPINVTQLAINTPSNEGLRTSRKKASYGQALDVVKTALPTEITITFDDQPAELLAMALLGDTAEINQGSGTATDETVTLPANQRWVQLAHSNLAEAGITGAIVSPAGPLDVAADIEINYAAGLVRAKKGGAIETGGAITLSYQYNAISGMAVKGGLRPQIRARILGDMKNLATGKNAKLDVPEAILAPTNPVDFMAAEFVSTSLGGKIKLLEGKDSPFEYHEL</sequence>
<name>A0ABS8C1H4_9ALTE</name>
<proteinExistence type="predicted"/>
<comment type="caution">
    <text evidence="1">The sequence shown here is derived from an EMBL/GenBank/DDBJ whole genome shotgun (WGS) entry which is preliminary data.</text>
</comment>
<evidence type="ECO:0000313" key="1">
    <source>
        <dbReference type="EMBL" id="MCB5226176.1"/>
    </source>
</evidence>
<dbReference type="Proteomes" id="UP000633814">
    <property type="component" value="Unassembled WGS sequence"/>
</dbReference>
<keyword evidence="2" id="KW-1185">Reference proteome</keyword>
<gene>
    <name evidence="1" type="ORF">JAO78_005040</name>
</gene>
<reference evidence="1 2" key="1">
    <citation type="submission" date="2021-10" db="EMBL/GenBank/DDBJ databases">
        <title>Alishewanella koreense sp. nov. isolated from seawater of southwestern coast in South Korea and the proposal for the reclassification of Rheinheimera perlucida and Rheinheimera tuosuensis as Arsukibacterium perlucida and Arsukibacterium tuosuensis.</title>
        <authorList>
            <person name="Kim K.H."/>
            <person name="Ruan W."/>
            <person name="Kim K.R."/>
            <person name="Baek J.H."/>
            <person name="Jeon C.O."/>
        </authorList>
    </citation>
    <scope>NUCLEOTIDE SEQUENCE [LARGE SCALE GENOMIC DNA]</scope>
    <source>
        <strain evidence="1 2">16-MA</strain>
    </source>
</reference>
<dbReference type="EMBL" id="JAEINI020000002">
    <property type="protein sequence ID" value="MCB5226176.1"/>
    <property type="molecule type" value="Genomic_DNA"/>
</dbReference>
<organism evidence="1 2">
    <name type="scientific">Alishewanella maricola</name>
    <dbReference type="NCBI Taxonomy" id="2795740"/>
    <lineage>
        <taxon>Bacteria</taxon>
        <taxon>Pseudomonadati</taxon>
        <taxon>Pseudomonadota</taxon>
        <taxon>Gammaproteobacteria</taxon>
        <taxon>Alteromonadales</taxon>
        <taxon>Alteromonadaceae</taxon>
        <taxon>Alishewanella</taxon>
    </lineage>
</organism>
<dbReference type="RefSeq" id="WP_226750262.1">
    <property type="nucleotide sequence ID" value="NZ_JAEINI020000002.1"/>
</dbReference>